<dbReference type="PANTHER" id="PTHR30269">
    <property type="entry name" value="TRANSMEMBRANE PROTEIN YFCA"/>
    <property type="match status" value="1"/>
</dbReference>
<evidence type="ECO:0000256" key="7">
    <source>
        <dbReference type="ARBA" id="ARBA00023136"/>
    </source>
</evidence>
<feature type="transmembrane region" description="Helical" evidence="8">
    <location>
        <begin position="104"/>
        <end position="124"/>
    </location>
</feature>
<dbReference type="EMBL" id="CXST01000005">
    <property type="protein sequence ID" value="CTQ47137.1"/>
    <property type="molecule type" value="Genomic_DNA"/>
</dbReference>
<keyword evidence="10" id="KW-1185">Reference proteome</keyword>
<keyword evidence="6 8" id="KW-1133">Transmembrane helix</keyword>
<evidence type="ECO:0000256" key="1">
    <source>
        <dbReference type="ARBA" id="ARBA00004651"/>
    </source>
</evidence>
<dbReference type="PANTHER" id="PTHR30269:SF37">
    <property type="entry name" value="MEMBRANE TRANSPORTER PROTEIN"/>
    <property type="match status" value="1"/>
</dbReference>
<feature type="transmembrane region" description="Helical" evidence="8">
    <location>
        <begin position="168"/>
        <end position="192"/>
    </location>
</feature>
<feature type="transmembrane region" description="Helical" evidence="8">
    <location>
        <begin position="136"/>
        <end position="162"/>
    </location>
</feature>
<keyword evidence="4 8" id="KW-1003">Cell membrane</keyword>
<evidence type="ECO:0000313" key="10">
    <source>
        <dbReference type="Proteomes" id="UP000048926"/>
    </source>
</evidence>
<keyword evidence="7 8" id="KW-0472">Membrane</keyword>
<dbReference type="GO" id="GO:0005886">
    <property type="term" value="C:plasma membrane"/>
    <property type="evidence" value="ECO:0007669"/>
    <property type="project" value="UniProtKB-SubCell"/>
</dbReference>
<comment type="subcellular location">
    <subcellularLocation>
        <location evidence="1 8">Cell membrane</location>
        <topology evidence="1 8">Multi-pass membrane protein</topology>
    </subcellularLocation>
</comment>
<feature type="transmembrane region" description="Helical" evidence="8">
    <location>
        <begin position="45"/>
        <end position="67"/>
    </location>
</feature>
<evidence type="ECO:0000256" key="3">
    <source>
        <dbReference type="ARBA" id="ARBA00022448"/>
    </source>
</evidence>
<reference evidence="10" key="1">
    <citation type="submission" date="2015-07" db="EMBL/GenBank/DDBJ databases">
        <authorList>
            <person name="Rodrigo-Torres Lidia"/>
            <person name="Arahal R.David."/>
        </authorList>
    </citation>
    <scope>NUCLEOTIDE SEQUENCE [LARGE SCALE GENOMIC DNA]</scope>
    <source>
        <strain evidence="10">CECT 4801</strain>
    </source>
</reference>
<feature type="transmembrane region" description="Helical" evidence="8">
    <location>
        <begin position="79"/>
        <end position="98"/>
    </location>
</feature>
<keyword evidence="5 8" id="KW-0812">Transmembrane</keyword>
<proteinExistence type="inferred from homology"/>
<feature type="transmembrane region" description="Helical" evidence="8">
    <location>
        <begin position="12"/>
        <end position="39"/>
    </location>
</feature>
<comment type="similarity">
    <text evidence="2 8">Belongs to the 4-toluene sulfonate uptake permease (TSUP) (TC 2.A.102) family.</text>
</comment>
<dbReference type="RefSeq" id="WP_055661202.1">
    <property type="nucleotide sequence ID" value="NZ_CXST01000005.1"/>
</dbReference>
<protein>
    <recommendedName>
        <fullName evidence="8">Probable membrane transporter protein</fullName>
    </recommendedName>
</protein>
<dbReference type="Proteomes" id="UP000048926">
    <property type="component" value="Unassembled WGS sequence"/>
</dbReference>
<dbReference type="InterPro" id="IPR052017">
    <property type="entry name" value="TSUP"/>
</dbReference>
<evidence type="ECO:0000256" key="5">
    <source>
        <dbReference type="ARBA" id="ARBA00022692"/>
    </source>
</evidence>
<keyword evidence="3" id="KW-0813">Transport</keyword>
<dbReference type="AlphaFoldDB" id="A0A0M6YD14"/>
<evidence type="ECO:0000256" key="2">
    <source>
        <dbReference type="ARBA" id="ARBA00009142"/>
    </source>
</evidence>
<evidence type="ECO:0000256" key="4">
    <source>
        <dbReference type="ARBA" id="ARBA00022475"/>
    </source>
</evidence>
<evidence type="ECO:0000313" key="9">
    <source>
        <dbReference type="EMBL" id="CTQ47137.1"/>
    </source>
</evidence>
<accession>A0A0M6YD14</accession>
<evidence type="ECO:0000256" key="6">
    <source>
        <dbReference type="ARBA" id="ARBA00022989"/>
    </source>
</evidence>
<feature type="transmembrane region" description="Helical" evidence="8">
    <location>
        <begin position="232"/>
        <end position="252"/>
    </location>
</feature>
<feature type="transmembrane region" description="Helical" evidence="8">
    <location>
        <begin position="199"/>
        <end position="217"/>
    </location>
</feature>
<organism evidence="9 10">
    <name type="scientific">Roseibium aggregatum</name>
    <dbReference type="NCBI Taxonomy" id="187304"/>
    <lineage>
        <taxon>Bacteria</taxon>
        <taxon>Pseudomonadati</taxon>
        <taxon>Pseudomonadota</taxon>
        <taxon>Alphaproteobacteria</taxon>
        <taxon>Hyphomicrobiales</taxon>
        <taxon>Stappiaceae</taxon>
        <taxon>Roseibium</taxon>
    </lineage>
</organism>
<gene>
    <name evidence="9" type="ORF">LAL4801_05598</name>
</gene>
<dbReference type="OrthoDB" id="9795324at2"/>
<sequence length="253" mass="26899">MADIFSSFPPGLLVFLAVVLFVAGCVRGFAGFGAGMIFMPVAASVMLPSTAAATFLFIDGIVALPLVIRALRLCNWSTVLPAVVGAVIFVHVGAWLLANADVLVLRWTIFAIVTGLLLLLVSGWRYERKPSRPVSLGVGAVAGILGGISQVSGPPVVAFWLSSAKEPAIVRANLIVFFALASIGTFVAYIFNGFFTLEVFHLLIMAIPVYAIAIYLGSNGFKHADPKLYRKLAYGLIALAALSSMPLLDPLFR</sequence>
<dbReference type="Pfam" id="PF01925">
    <property type="entry name" value="TauE"/>
    <property type="match status" value="1"/>
</dbReference>
<evidence type="ECO:0000256" key="8">
    <source>
        <dbReference type="RuleBase" id="RU363041"/>
    </source>
</evidence>
<dbReference type="InterPro" id="IPR002781">
    <property type="entry name" value="TM_pro_TauE-like"/>
</dbReference>
<name>A0A0M6YD14_9HYPH</name>
<dbReference type="STRING" id="187304.B0E33_16390"/>